<evidence type="ECO:0008006" key="4">
    <source>
        <dbReference type="Google" id="ProtNLM"/>
    </source>
</evidence>
<evidence type="ECO:0000313" key="3">
    <source>
        <dbReference type="Proteomes" id="UP000679179"/>
    </source>
</evidence>
<protein>
    <recommendedName>
        <fullName evidence="4">Sporulation protein YtfJ</fullName>
    </recommendedName>
</protein>
<dbReference type="EMBL" id="BOPZ01000002">
    <property type="protein sequence ID" value="GIM27619.1"/>
    <property type="molecule type" value="Genomic_DNA"/>
</dbReference>
<evidence type="ECO:0000256" key="1">
    <source>
        <dbReference type="SAM" id="MobiDB-lite"/>
    </source>
</evidence>
<feature type="compositionally biased region" description="Low complexity" evidence="1">
    <location>
        <begin position="81"/>
        <end position="111"/>
    </location>
</feature>
<organism evidence="2 3">
    <name type="scientific">Clostridium polyendosporum</name>
    <dbReference type="NCBI Taxonomy" id="69208"/>
    <lineage>
        <taxon>Bacteria</taxon>
        <taxon>Bacillati</taxon>
        <taxon>Bacillota</taxon>
        <taxon>Clostridia</taxon>
        <taxon>Eubacteriales</taxon>
        <taxon>Clostridiaceae</taxon>
        <taxon>Clostridium</taxon>
    </lineage>
</organism>
<keyword evidence="3" id="KW-1185">Reference proteome</keyword>
<reference evidence="2" key="1">
    <citation type="submission" date="2021-03" db="EMBL/GenBank/DDBJ databases">
        <title>Taxonomic study of Clostridium polyendosporum from meadow-gley soil under rice.</title>
        <authorList>
            <person name="Kobayashi H."/>
            <person name="Tanizawa Y."/>
            <person name="Yagura M."/>
        </authorList>
    </citation>
    <scope>NUCLEOTIDE SEQUENCE</scope>
    <source>
        <strain evidence="2">JCM 30710</strain>
    </source>
</reference>
<comment type="caution">
    <text evidence="2">The sequence shown here is derived from an EMBL/GenBank/DDBJ whole genome shotgun (WGS) entry which is preliminary data.</text>
</comment>
<sequence length="111" mass="11884">MSVTVGYGNAADSPGGLGLGAKISTNAVVVIDKESVSMLPVNEKSSNLDINQLLDKVPQTIANIGQSMNQQGMQGQGGQQQGQMQNMMQGIMQNQQQNQKNNQSQNTTKKY</sequence>
<gene>
    <name evidence="2" type="ORF">CPJCM30710_02850</name>
</gene>
<name>A0A919RXK1_9CLOT</name>
<dbReference type="InterPro" id="IPR014229">
    <property type="entry name" value="Spore_YtfJ"/>
</dbReference>
<dbReference type="Proteomes" id="UP000679179">
    <property type="component" value="Unassembled WGS sequence"/>
</dbReference>
<accession>A0A919RXK1</accession>
<dbReference type="Pfam" id="PF09579">
    <property type="entry name" value="Spore_YtfJ"/>
    <property type="match status" value="1"/>
</dbReference>
<proteinExistence type="predicted"/>
<evidence type="ECO:0000313" key="2">
    <source>
        <dbReference type="EMBL" id="GIM27619.1"/>
    </source>
</evidence>
<feature type="region of interest" description="Disordered" evidence="1">
    <location>
        <begin position="66"/>
        <end position="111"/>
    </location>
</feature>
<dbReference type="AlphaFoldDB" id="A0A919RXK1"/>